<dbReference type="InterPro" id="IPR036052">
    <property type="entry name" value="TrpB-like_PALP_sf"/>
</dbReference>
<proteinExistence type="predicted"/>
<gene>
    <name evidence="5" type="ORF">ACFSAU_00580</name>
</gene>
<evidence type="ECO:0000256" key="1">
    <source>
        <dbReference type="ARBA" id="ARBA00001933"/>
    </source>
</evidence>
<evidence type="ECO:0000313" key="6">
    <source>
        <dbReference type="Proteomes" id="UP001597139"/>
    </source>
</evidence>
<dbReference type="Gene3D" id="3.40.50.1100">
    <property type="match status" value="2"/>
</dbReference>
<dbReference type="InterPro" id="IPR001926">
    <property type="entry name" value="TrpB-like_PALP"/>
</dbReference>
<dbReference type="RefSeq" id="WP_379821034.1">
    <property type="nucleotide sequence ID" value="NZ_JBHUCZ010000001.1"/>
</dbReference>
<reference evidence="5 6" key="1">
    <citation type="journal article" date="2019" name="Int. J. Syst. Evol. Microbiol.">
        <title>The Global Catalogue of Microorganisms (GCM) 10K type strain sequencing project: providing services to taxonomists for standard genome sequencing and annotation.</title>
        <authorList>
            <consortium name="The Broad Institute Genomics Platform"/>
            <consortium name="The Broad Institute Genome Sequencing Center for Infectious Disease"/>
            <person name="Wu L."/>
            <person name="Ma J."/>
        </authorList>
    </citation>
    <scope>NUCLEOTIDE SEQUENCE [LARGE SCALE GENOMIC DNA]</scope>
    <source>
        <strain evidence="5 6">CGMCC 1.12859</strain>
    </source>
</reference>
<evidence type="ECO:0000259" key="4">
    <source>
        <dbReference type="Pfam" id="PF00291"/>
    </source>
</evidence>
<dbReference type="PANTHER" id="PTHR48078">
    <property type="entry name" value="THREONINE DEHYDRATASE, MITOCHONDRIAL-RELATED"/>
    <property type="match status" value="1"/>
</dbReference>
<keyword evidence="3" id="KW-0456">Lyase</keyword>
<evidence type="ECO:0000256" key="2">
    <source>
        <dbReference type="ARBA" id="ARBA00022898"/>
    </source>
</evidence>
<protein>
    <submittedName>
        <fullName evidence="5">Pyridoxal-phosphate dependent enzyme</fullName>
    </submittedName>
</protein>
<dbReference type="PANTHER" id="PTHR48078:SF6">
    <property type="entry name" value="L-THREONINE DEHYDRATASE CATABOLIC TDCB"/>
    <property type="match status" value="1"/>
</dbReference>
<organism evidence="5 6">
    <name type="scientific">Halolamina litorea</name>
    <dbReference type="NCBI Taxonomy" id="1515593"/>
    <lineage>
        <taxon>Archaea</taxon>
        <taxon>Methanobacteriati</taxon>
        <taxon>Methanobacteriota</taxon>
        <taxon>Stenosarchaea group</taxon>
        <taxon>Halobacteria</taxon>
        <taxon>Halobacteriales</taxon>
        <taxon>Haloferacaceae</taxon>
    </lineage>
</organism>
<dbReference type="GO" id="GO:0016829">
    <property type="term" value="F:lyase activity"/>
    <property type="evidence" value="ECO:0007669"/>
    <property type="project" value="UniProtKB-KW"/>
</dbReference>
<dbReference type="AlphaFoldDB" id="A0ABD6BP70"/>
<dbReference type="EMBL" id="JBHUCZ010000001">
    <property type="protein sequence ID" value="MFD1565978.1"/>
    <property type="molecule type" value="Genomic_DNA"/>
</dbReference>
<evidence type="ECO:0000313" key="5">
    <source>
        <dbReference type="EMBL" id="MFD1565978.1"/>
    </source>
</evidence>
<dbReference type="Proteomes" id="UP001597139">
    <property type="component" value="Unassembled WGS sequence"/>
</dbReference>
<name>A0ABD6BP70_9EURY</name>
<comment type="cofactor">
    <cofactor evidence="1">
        <name>pyridoxal 5'-phosphate</name>
        <dbReference type="ChEBI" id="CHEBI:597326"/>
    </cofactor>
</comment>
<keyword evidence="6" id="KW-1185">Reference proteome</keyword>
<comment type="caution">
    <text evidence="5">The sequence shown here is derived from an EMBL/GenBank/DDBJ whole genome shotgun (WGS) entry which is preliminary data.</text>
</comment>
<keyword evidence="2" id="KW-0663">Pyridoxal phosphate</keyword>
<dbReference type="SUPFAM" id="SSF53686">
    <property type="entry name" value="Tryptophan synthase beta subunit-like PLP-dependent enzymes"/>
    <property type="match status" value="1"/>
</dbReference>
<accession>A0ABD6BP70</accession>
<evidence type="ECO:0000256" key="3">
    <source>
        <dbReference type="ARBA" id="ARBA00023239"/>
    </source>
</evidence>
<dbReference type="InterPro" id="IPR050147">
    <property type="entry name" value="Ser/Thr_Dehydratase"/>
</dbReference>
<dbReference type="Pfam" id="PF00291">
    <property type="entry name" value="PALP"/>
    <property type="match status" value="1"/>
</dbReference>
<feature type="domain" description="Tryptophan synthase beta chain-like PALP" evidence="4">
    <location>
        <begin position="66"/>
        <end position="369"/>
    </location>
</feature>
<sequence length="402" mass="41144">MPVNRTCWNCGARTDDDHRVRCDCGEPLWLATDPEAVPGEWPASIESMWDALPLLGVEAPTPPPGVSTAAGGTPLVRADSLDTEGVAVHVKLEGLNPTGSFKDRGTAFGVAAALEAGETRIGTVSHGNMAESVAAHAAATGMDCTVLVPADIADSRLAAIGRYDPRLVRVDGDYGRLYYDALEVGREAGVRFLNSDVPWRVAGQATTAIETLAQFGRGEGEFPDALVIPVSSGGHASATWQAVRTLTAAGLLDEPPKLCFVQAAACAPIAEAFARGDDTVTPAEGGETIAYSIANADPPSGNRALAAARATDGAVVGVDDDAIKRAGEQFAGAGLAVEPSSATTLAAIERLRSDGVLDAGDEVALVATGRGFGDDGVAVETERIDRSALGTLFDAAPGAEGA</sequence>